<keyword evidence="3" id="KW-1185">Reference proteome</keyword>
<gene>
    <name evidence="2" type="ORF">LPLAT_LOCUS5254</name>
</gene>
<feature type="compositionally biased region" description="Pro residues" evidence="1">
    <location>
        <begin position="126"/>
        <end position="145"/>
    </location>
</feature>
<evidence type="ECO:0000256" key="1">
    <source>
        <dbReference type="SAM" id="MobiDB-lite"/>
    </source>
</evidence>
<name>A0AAV2MWX7_9HYME</name>
<proteinExistence type="predicted"/>
<evidence type="ECO:0000313" key="3">
    <source>
        <dbReference type="Proteomes" id="UP001497644"/>
    </source>
</evidence>
<comment type="caution">
    <text evidence="2">The sequence shown here is derived from an EMBL/GenBank/DDBJ whole genome shotgun (WGS) entry which is preliminary data.</text>
</comment>
<dbReference type="Proteomes" id="UP001497644">
    <property type="component" value="Unassembled WGS sequence"/>
</dbReference>
<reference evidence="2" key="1">
    <citation type="submission" date="2024-04" db="EMBL/GenBank/DDBJ databases">
        <authorList>
            <consortium name="Molecular Ecology Group"/>
        </authorList>
    </citation>
    <scope>NUCLEOTIDE SEQUENCE</scope>
</reference>
<dbReference type="EMBL" id="CAXIPU020000424">
    <property type="protein sequence ID" value="CAL1671834.1"/>
    <property type="molecule type" value="Genomic_DNA"/>
</dbReference>
<sequence>MDLRNLAVPCRECDELFNWREHSHLCRVCRRAPVVGRELPTDPFWRACAAIFRCSNTPYSLRVMLDVFSGMREVYEVVPVPRELAWRIPFQSVERALEGRQPFPFYGEVPEALHVVVESTRLDPRATPPASPPSTPSSPPPPYEP</sequence>
<organism evidence="2 3">
    <name type="scientific">Lasius platythorax</name>
    <dbReference type="NCBI Taxonomy" id="488582"/>
    <lineage>
        <taxon>Eukaryota</taxon>
        <taxon>Metazoa</taxon>
        <taxon>Ecdysozoa</taxon>
        <taxon>Arthropoda</taxon>
        <taxon>Hexapoda</taxon>
        <taxon>Insecta</taxon>
        <taxon>Pterygota</taxon>
        <taxon>Neoptera</taxon>
        <taxon>Endopterygota</taxon>
        <taxon>Hymenoptera</taxon>
        <taxon>Apocrita</taxon>
        <taxon>Aculeata</taxon>
        <taxon>Formicoidea</taxon>
        <taxon>Formicidae</taxon>
        <taxon>Formicinae</taxon>
        <taxon>Lasius</taxon>
        <taxon>Lasius</taxon>
    </lineage>
</organism>
<accession>A0AAV2MWX7</accession>
<protein>
    <submittedName>
        <fullName evidence="2">Uncharacterized protein</fullName>
    </submittedName>
</protein>
<dbReference type="AlphaFoldDB" id="A0AAV2MWX7"/>
<feature type="region of interest" description="Disordered" evidence="1">
    <location>
        <begin position="120"/>
        <end position="145"/>
    </location>
</feature>
<evidence type="ECO:0000313" key="2">
    <source>
        <dbReference type="EMBL" id="CAL1671834.1"/>
    </source>
</evidence>